<reference evidence="2" key="2">
    <citation type="submission" date="2020-09" db="EMBL/GenBank/DDBJ databases">
        <authorList>
            <person name="Sun Q."/>
            <person name="Kim S."/>
        </authorList>
    </citation>
    <scope>NUCLEOTIDE SEQUENCE</scope>
    <source>
        <strain evidence="2">KCTC 12719</strain>
    </source>
</reference>
<proteinExistence type="predicted"/>
<dbReference type="InterPro" id="IPR050177">
    <property type="entry name" value="Lipid_A_modif_metabolic_enz"/>
</dbReference>
<gene>
    <name evidence="2" type="ORF">GCM10007103_09200</name>
</gene>
<reference evidence="2" key="1">
    <citation type="journal article" date="2014" name="Int. J. Syst. Evol. Microbiol.">
        <title>Complete genome sequence of Corynebacterium casei LMG S-19264T (=DSM 44701T), isolated from a smear-ripened cheese.</title>
        <authorList>
            <consortium name="US DOE Joint Genome Institute (JGI-PGF)"/>
            <person name="Walter F."/>
            <person name="Albersmeier A."/>
            <person name="Kalinowski J."/>
            <person name="Ruckert C."/>
        </authorList>
    </citation>
    <scope>NUCLEOTIDE SEQUENCE</scope>
    <source>
        <strain evidence="2">KCTC 12719</strain>
    </source>
</reference>
<dbReference type="Pfam" id="PF01370">
    <property type="entry name" value="Epimerase"/>
    <property type="match status" value="1"/>
</dbReference>
<dbReference type="AlphaFoldDB" id="A0A918VWH6"/>
<dbReference type="InterPro" id="IPR036291">
    <property type="entry name" value="NAD(P)-bd_dom_sf"/>
</dbReference>
<sequence>MKKKIFITGVSSEIILSLIDRINMDEYEIYGLTRNPENINSNGKVTLIKGDIQNINTIEVYLKECSVIIHAAAVTHSFNEKKYFNINLKATKELVKMATQCGITKFIFISSNTAGKKSGAYGVTKFFAEKYIENNFQKWLILRPAEVYGGNKKEGVEKFISGIIDNPMSLYPAGVPTKLYPIHLDDLADIIYNVVFEEEITNEKITICGPTGYSFPEIIRVIKFFKDKHIPTIPMSKHLMFIIAKITRWVPFYVGIIPDQIPRLYSTKNNGTTKFLRGKRTLETYLKERITSEAGS</sequence>
<accession>A0A918VWH6</accession>
<keyword evidence="3" id="KW-1185">Reference proteome</keyword>
<feature type="domain" description="NAD-dependent epimerase/dehydratase" evidence="1">
    <location>
        <begin position="5"/>
        <end position="168"/>
    </location>
</feature>
<evidence type="ECO:0000259" key="1">
    <source>
        <dbReference type="Pfam" id="PF01370"/>
    </source>
</evidence>
<dbReference type="EMBL" id="BMXB01000002">
    <property type="protein sequence ID" value="GHA30070.1"/>
    <property type="molecule type" value="Genomic_DNA"/>
</dbReference>
<dbReference type="PANTHER" id="PTHR43245:SF58">
    <property type="entry name" value="BLL5923 PROTEIN"/>
    <property type="match status" value="1"/>
</dbReference>
<organism evidence="2 3">
    <name type="scientific">Salinimicrobium marinum</name>
    <dbReference type="NCBI Taxonomy" id="680283"/>
    <lineage>
        <taxon>Bacteria</taxon>
        <taxon>Pseudomonadati</taxon>
        <taxon>Bacteroidota</taxon>
        <taxon>Flavobacteriia</taxon>
        <taxon>Flavobacteriales</taxon>
        <taxon>Flavobacteriaceae</taxon>
        <taxon>Salinimicrobium</taxon>
    </lineage>
</organism>
<dbReference type="PANTHER" id="PTHR43245">
    <property type="entry name" value="BIFUNCTIONAL POLYMYXIN RESISTANCE PROTEIN ARNA"/>
    <property type="match status" value="1"/>
</dbReference>
<name>A0A918VWH6_9FLAO</name>
<dbReference type="SUPFAM" id="SSF51735">
    <property type="entry name" value="NAD(P)-binding Rossmann-fold domains"/>
    <property type="match status" value="1"/>
</dbReference>
<dbReference type="RefSeq" id="WP_189603528.1">
    <property type="nucleotide sequence ID" value="NZ_BMXB01000002.1"/>
</dbReference>
<comment type="caution">
    <text evidence="2">The sequence shown here is derived from an EMBL/GenBank/DDBJ whole genome shotgun (WGS) entry which is preliminary data.</text>
</comment>
<dbReference type="InterPro" id="IPR001509">
    <property type="entry name" value="Epimerase_deHydtase"/>
</dbReference>
<evidence type="ECO:0000313" key="3">
    <source>
        <dbReference type="Proteomes" id="UP000610456"/>
    </source>
</evidence>
<dbReference type="Proteomes" id="UP000610456">
    <property type="component" value="Unassembled WGS sequence"/>
</dbReference>
<protein>
    <recommendedName>
        <fullName evidence="1">NAD-dependent epimerase/dehydratase domain-containing protein</fullName>
    </recommendedName>
</protein>
<dbReference type="Gene3D" id="3.40.50.720">
    <property type="entry name" value="NAD(P)-binding Rossmann-like Domain"/>
    <property type="match status" value="1"/>
</dbReference>
<evidence type="ECO:0000313" key="2">
    <source>
        <dbReference type="EMBL" id="GHA30070.1"/>
    </source>
</evidence>